<evidence type="ECO:0000256" key="1">
    <source>
        <dbReference type="ARBA" id="ARBA00002869"/>
    </source>
</evidence>
<comment type="catalytic activity">
    <reaction evidence="7 8">
        <text>4 porphobilinogen + H2O = hydroxymethylbilane + 4 NH4(+)</text>
        <dbReference type="Rhea" id="RHEA:13185"/>
        <dbReference type="ChEBI" id="CHEBI:15377"/>
        <dbReference type="ChEBI" id="CHEBI:28938"/>
        <dbReference type="ChEBI" id="CHEBI:57845"/>
        <dbReference type="ChEBI" id="CHEBI:58126"/>
        <dbReference type="EC" id="2.5.1.61"/>
    </reaction>
</comment>
<dbReference type="GO" id="GO:0004418">
    <property type="term" value="F:hydroxymethylbilane synthase activity"/>
    <property type="evidence" value="ECO:0007669"/>
    <property type="project" value="UniProtKB-UniRule"/>
</dbReference>
<dbReference type="FunFam" id="3.40.190.10:FF:000004">
    <property type="entry name" value="Porphobilinogen deaminase"/>
    <property type="match status" value="1"/>
</dbReference>
<dbReference type="CDD" id="cd13646">
    <property type="entry name" value="PBP2_EcHMBS_like"/>
    <property type="match status" value="1"/>
</dbReference>
<dbReference type="NCBIfam" id="TIGR00212">
    <property type="entry name" value="hemC"/>
    <property type="match status" value="1"/>
</dbReference>
<accession>A0A177E7W8</accession>
<dbReference type="GO" id="GO:0006782">
    <property type="term" value="P:protoporphyrinogen IX biosynthetic process"/>
    <property type="evidence" value="ECO:0007669"/>
    <property type="project" value="UniProtKB-UniRule"/>
</dbReference>
<dbReference type="GO" id="GO:0005737">
    <property type="term" value="C:cytoplasm"/>
    <property type="evidence" value="ECO:0007669"/>
    <property type="project" value="UniProtKB-UniRule"/>
</dbReference>
<reference evidence="11 12" key="1">
    <citation type="submission" date="2016-02" db="EMBL/GenBank/DDBJ databases">
        <title>Draft genome sequence of Thermodesulfatator sp. S606.</title>
        <authorList>
            <person name="Lai Q."/>
            <person name="Cao J."/>
            <person name="Dupont S."/>
            <person name="Shao Z."/>
            <person name="Jebbar M."/>
            <person name="Alain K."/>
        </authorList>
    </citation>
    <scope>NUCLEOTIDE SEQUENCE [LARGE SCALE GENOMIC DNA]</scope>
    <source>
        <strain evidence="11 12">S606</strain>
    </source>
</reference>
<dbReference type="EC" id="2.5.1.61" evidence="8"/>
<dbReference type="PRINTS" id="PR00151">
    <property type="entry name" value="PORPHBDMNASE"/>
</dbReference>
<evidence type="ECO:0000256" key="6">
    <source>
        <dbReference type="ARBA" id="ARBA00023244"/>
    </source>
</evidence>
<dbReference type="SUPFAM" id="SSF54782">
    <property type="entry name" value="Porphobilinogen deaminase (hydroxymethylbilane synthase), C-terminal domain"/>
    <property type="match status" value="1"/>
</dbReference>
<dbReference type="PANTHER" id="PTHR11557:SF0">
    <property type="entry name" value="PORPHOBILINOGEN DEAMINASE"/>
    <property type="match status" value="1"/>
</dbReference>
<protein>
    <recommendedName>
        <fullName evidence="8">Porphobilinogen deaminase</fullName>
        <shortName evidence="8">PBG</shortName>
        <ecNumber evidence="8">2.5.1.61</ecNumber>
    </recommendedName>
    <alternativeName>
        <fullName evidence="8">Hydroxymethylbilane synthase</fullName>
        <shortName evidence="8">HMBS</shortName>
    </alternativeName>
    <alternativeName>
        <fullName evidence="8">Pre-uroporphyrinogen synthase</fullName>
    </alternativeName>
</protein>
<keyword evidence="12" id="KW-1185">Reference proteome</keyword>
<evidence type="ECO:0000256" key="7">
    <source>
        <dbReference type="ARBA" id="ARBA00048169"/>
    </source>
</evidence>
<name>A0A177E7W8_9BACT</name>
<dbReference type="InterPro" id="IPR000860">
    <property type="entry name" value="HemC"/>
</dbReference>
<dbReference type="RefSeq" id="WP_068542148.1">
    <property type="nucleotide sequence ID" value="NZ_LSFI01000027.1"/>
</dbReference>
<dbReference type="Gene3D" id="3.30.160.40">
    <property type="entry name" value="Porphobilinogen deaminase, C-terminal domain"/>
    <property type="match status" value="1"/>
</dbReference>
<organism evidence="11 12">
    <name type="scientific">Thermodesulfatator autotrophicus</name>
    <dbReference type="NCBI Taxonomy" id="1795632"/>
    <lineage>
        <taxon>Bacteria</taxon>
        <taxon>Pseudomonadati</taxon>
        <taxon>Thermodesulfobacteriota</taxon>
        <taxon>Thermodesulfobacteria</taxon>
        <taxon>Thermodesulfobacteriales</taxon>
        <taxon>Thermodesulfatatoraceae</taxon>
        <taxon>Thermodesulfatator</taxon>
    </lineage>
</organism>
<evidence type="ECO:0000256" key="2">
    <source>
        <dbReference type="ARBA" id="ARBA00004735"/>
    </source>
</evidence>
<evidence type="ECO:0000256" key="3">
    <source>
        <dbReference type="ARBA" id="ARBA00005638"/>
    </source>
</evidence>
<comment type="miscellaneous">
    <text evidence="8">The porphobilinogen subunits are added to the dipyrromethane group.</text>
</comment>
<comment type="caution">
    <text evidence="11">The sequence shown here is derived from an EMBL/GenBank/DDBJ whole genome shotgun (WGS) entry which is preliminary data.</text>
</comment>
<comment type="cofactor">
    <cofactor evidence="8">
        <name>dipyrromethane</name>
        <dbReference type="ChEBI" id="CHEBI:60342"/>
    </cofactor>
    <text evidence="8">Binds 1 dipyrromethane group covalently.</text>
</comment>
<feature type="modified residue" description="S-(dipyrrolylmethanemethyl)cysteine" evidence="8">
    <location>
        <position position="241"/>
    </location>
</feature>
<dbReference type="Proteomes" id="UP000076964">
    <property type="component" value="Unassembled WGS sequence"/>
</dbReference>
<dbReference type="InterPro" id="IPR036803">
    <property type="entry name" value="Porphobilinogen_deaminase_C_sf"/>
</dbReference>
<dbReference type="Pfam" id="PF01379">
    <property type="entry name" value="Porphobil_deam"/>
    <property type="match status" value="1"/>
</dbReference>
<proteinExistence type="inferred from homology"/>
<dbReference type="Gene3D" id="3.40.190.10">
    <property type="entry name" value="Periplasmic binding protein-like II"/>
    <property type="match status" value="2"/>
</dbReference>
<dbReference type="PROSITE" id="PS00533">
    <property type="entry name" value="PORPHOBILINOGEN_DEAM"/>
    <property type="match status" value="1"/>
</dbReference>
<evidence type="ECO:0000313" key="12">
    <source>
        <dbReference type="Proteomes" id="UP000076964"/>
    </source>
</evidence>
<dbReference type="PIRSF" id="PIRSF001438">
    <property type="entry name" value="4pyrrol_synth_OHMeBilane_synth"/>
    <property type="match status" value="1"/>
</dbReference>
<dbReference type="InterPro" id="IPR022417">
    <property type="entry name" value="Porphobilin_deaminase_N"/>
</dbReference>
<comment type="similarity">
    <text evidence="3 8">Belongs to the HMBS family.</text>
</comment>
<dbReference type="SUPFAM" id="SSF53850">
    <property type="entry name" value="Periplasmic binding protein-like II"/>
    <property type="match status" value="1"/>
</dbReference>
<dbReference type="STRING" id="1795632.TH606_06480"/>
<evidence type="ECO:0000256" key="5">
    <source>
        <dbReference type="ARBA" id="ARBA00022679"/>
    </source>
</evidence>
<dbReference type="FunFam" id="3.40.190.10:FF:000005">
    <property type="entry name" value="Porphobilinogen deaminase"/>
    <property type="match status" value="1"/>
</dbReference>
<evidence type="ECO:0000256" key="8">
    <source>
        <dbReference type="HAMAP-Rule" id="MF_00260"/>
    </source>
</evidence>
<dbReference type="Pfam" id="PF03900">
    <property type="entry name" value="Porphobil_deamC"/>
    <property type="match status" value="1"/>
</dbReference>
<evidence type="ECO:0000259" key="10">
    <source>
        <dbReference type="Pfam" id="PF03900"/>
    </source>
</evidence>
<gene>
    <name evidence="8" type="primary">hemC</name>
    <name evidence="11" type="ORF">TH606_06480</name>
</gene>
<dbReference type="InterPro" id="IPR022419">
    <property type="entry name" value="Porphobilin_deaminase_cofac_BS"/>
</dbReference>
<comment type="pathway">
    <text evidence="2">Porphyrin-containing compound metabolism; protoporphyrin-IX biosynthesis; coproporphyrinogen-III from 5-aminolevulinate: step 2/4.</text>
</comment>
<comment type="subunit">
    <text evidence="4 8">Monomer.</text>
</comment>
<feature type="domain" description="Porphobilinogen deaminase C-terminal" evidence="10">
    <location>
        <begin position="225"/>
        <end position="294"/>
    </location>
</feature>
<sequence>MRKLIKVGTRGSKLALAQTNWVISQIKVRYPEVQVETVIIKTKGDKILDVPLAKVGGKGLFVKEIEEALLREEIDLAVHSMKDVPTELPAGLEIAIIPKRESPYDVVIAQGGESIDEIPEGATVGTSSLRRGAQLKAFRPDLKIENLRGNLDTRLRKLNEGLYDAIIVAQAGLIRLGIKEERARPISKEVMLPAIGQGALAIEVRESDQDLKEGLAFLHHEETAICVAAERAFLATLEGGCQVPLAAFARLSGNTLFVEGLIADPSGETILKDKLQGPKEKARELGQRLAEILLGRGGRKILDEVYGGA</sequence>
<evidence type="ECO:0000256" key="4">
    <source>
        <dbReference type="ARBA" id="ARBA00011245"/>
    </source>
</evidence>
<dbReference type="PANTHER" id="PTHR11557">
    <property type="entry name" value="PORPHOBILINOGEN DEAMINASE"/>
    <property type="match status" value="1"/>
</dbReference>
<feature type="domain" description="Porphobilinogen deaminase N-terminal" evidence="9">
    <location>
        <begin position="5"/>
        <end position="212"/>
    </location>
</feature>
<keyword evidence="6 8" id="KW-0627">Porphyrin biosynthesis</keyword>
<dbReference type="HAMAP" id="MF_00260">
    <property type="entry name" value="Porphobil_deam"/>
    <property type="match status" value="1"/>
</dbReference>
<dbReference type="FunFam" id="3.30.160.40:FF:000002">
    <property type="entry name" value="Porphobilinogen deaminase"/>
    <property type="match status" value="1"/>
</dbReference>
<comment type="function">
    <text evidence="1 8">Tetrapolymerization of the monopyrrole PBG into the hydroxymethylbilane pre-uroporphyrinogen in several discrete steps.</text>
</comment>
<evidence type="ECO:0000313" key="11">
    <source>
        <dbReference type="EMBL" id="OAG27530.1"/>
    </source>
</evidence>
<evidence type="ECO:0000259" key="9">
    <source>
        <dbReference type="Pfam" id="PF01379"/>
    </source>
</evidence>
<dbReference type="InterPro" id="IPR022418">
    <property type="entry name" value="Porphobilinogen_deaminase_C"/>
</dbReference>
<dbReference type="AlphaFoldDB" id="A0A177E7W8"/>
<dbReference type="OrthoDB" id="9810298at2"/>
<dbReference type="EMBL" id="LSFI01000027">
    <property type="protein sequence ID" value="OAG27530.1"/>
    <property type="molecule type" value="Genomic_DNA"/>
</dbReference>
<keyword evidence="5 8" id="KW-0808">Transferase</keyword>